<comment type="caution">
    <text evidence="2">The sequence shown here is derived from an EMBL/GenBank/DDBJ whole genome shotgun (WGS) entry which is preliminary data.</text>
</comment>
<keyword evidence="3" id="KW-1185">Reference proteome</keyword>
<evidence type="ECO:0000313" key="2">
    <source>
        <dbReference type="EMBL" id="KAK9008249.1"/>
    </source>
</evidence>
<feature type="region of interest" description="Disordered" evidence="1">
    <location>
        <begin position="12"/>
        <end position="33"/>
    </location>
</feature>
<protein>
    <submittedName>
        <fullName evidence="2">Uncharacterized protein</fullName>
    </submittedName>
</protein>
<feature type="compositionally biased region" description="Basic and acidic residues" evidence="1">
    <location>
        <begin position="16"/>
        <end position="33"/>
    </location>
</feature>
<dbReference type="EMBL" id="JBBPBN010000026">
    <property type="protein sequence ID" value="KAK9008249.1"/>
    <property type="molecule type" value="Genomic_DNA"/>
</dbReference>
<evidence type="ECO:0000256" key="1">
    <source>
        <dbReference type="SAM" id="MobiDB-lite"/>
    </source>
</evidence>
<reference evidence="2 3" key="1">
    <citation type="journal article" date="2024" name="G3 (Bethesda)">
        <title>Genome assembly of Hibiscus sabdariffa L. provides insights into metabolisms of medicinal natural products.</title>
        <authorList>
            <person name="Kim T."/>
        </authorList>
    </citation>
    <scope>NUCLEOTIDE SEQUENCE [LARGE SCALE GENOMIC DNA]</scope>
    <source>
        <strain evidence="2">TK-2024</strain>
        <tissue evidence="2">Old leaves</tissue>
    </source>
</reference>
<feature type="region of interest" description="Disordered" evidence="1">
    <location>
        <begin position="295"/>
        <end position="369"/>
    </location>
</feature>
<name>A0ABR2R5N3_9ROSI</name>
<dbReference type="Proteomes" id="UP001396334">
    <property type="component" value="Unassembled WGS sequence"/>
</dbReference>
<organism evidence="2 3">
    <name type="scientific">Hibiscus sabdariffa</name>
    <name type="common">roselle</name>
    <dbReference type="NCBI Taxonomy" id="183260"/>
    <lineage>
        <taxon>Eukaryota</taxon>
        <taxon>Viridiplantae</taxon>
        <taxon>Streptophyta</taxon>
        <taxon>Embryophyta</taxon>
        <taxon>Tracheophyta</taxon>
        <taxon>Spermatophyta</taxon>
        <taxon>Magnoliopsida</taxon>
        <taxon>eudicotyledons</taxon>
        <taxon>Gunneridae</taxon>
        <taxon>Pentapetalae</taxon>
        <taxon>rosids</taxon>
        <taxon>malvids</taxon>
        <taxon>Malvales</taxon>
        <taxon>Malvaceae</taxon>
        <taxon>Malvoideae</taxon>
        <taxon>Hibiscus</taxon>
    </lineage>
</organism>
<accession>A0ABR2R5N3</accession>
<sequence>MFGNVDFPMLSASPALERHGSPPPAEEQRATKKVKNRLDEIDGMHLTEVHEAGLDVGFDEPMGDGEGDGDQPVHVNSVEVVSEASLGVVRSYAAAVSGSKAAKETVKSVPNSDDIVVLDEDVFVDEKMCGVSSGEQGFLVARGGHSFPFSGDKRHEVTTEELYGLWMVVGDRKRRPRKQLVTDKGMNLNNGKSCFNVLATEAAEADVPEVGVSIPSVAHVSTKAGPSLTSGKRANVQGVQSSTHVAIDTELEDVVVEPMVPGRTPLVIGSSSGLLGRHKAVTIVDDGFDLEGGKHGGFKKGLLSSGKLSREGADKQTPVVTNSASAQADPPDPIAPFQNIHGNGPGASQDDSEMAQVVDMNRSGQTLEC</sequence>
<proteinExistence type="predicted"/>
<gene>
    <name evidence="2" type="ORF">V6N11_075151</name>
</gene>
<evidence type="ECO:0000313" key="3">
    <source>
        <dbReference type="Proteomes" id="UP001396334"/>
    </source>
</evidence>